<dbReference type="AlphaFoldDB" id="A0A317SQT4"/>
<reference evidence="15 16" key="1">
    <citation type="submission" date="2018-03" db="EMBL/GenBank/DDBJ databases">
        <title>Genomes of Pezizomycetes fungi and the evolution of truffles.</title>
        <authorList>
            <person name="Murat C."/>
            <person name="Payen T."/>
            <person name="Noel B."/>
            <person name="Kuo A."/>
            <person name="Martin F.M."/>
        </authorList>
    </citation>
    <scope>NUCLEOTIDE SEQUENCE [LARGE SCALE GENOMIC DNA]</scope>
    <source>
        <strain evidence="15">091103-1</strain>
    </source>
</reference>
<dbReference type="InterPro" id="IPR009008">
    <property type="entry name" value="Val/Leu/Ile-tRNA-synth_edit"/>
</dbReference>
<keyword evidence="16" id="KW-1185">Reference proteome</keyword>
<evidence type="ECO:0000256" key="10">
    <source>
        <dbReference type="ARBA" id="ARBA00048359"/>
    </source>
</evidence>
<evidence type="ECO:0000259" key="13">
    <source>
        <dbReference type="Pfam" id="PF00133"/>
    </source>
</evidence>
<dbReference type="Gene3D" id="1.10.730.20">
    <property type="match status" value="1"/>
</dbReference>
<dbReference type="PROSITE" id="PS00178">
    <property type="entry name" value="AA_TRNA_LIGASE_I"/>
    <property type="match status" value="1"/>
</dbReference>
<dbReference type="STRING" id="42249.A0A317SQT4"/>
<comment type="subcellular location">
    <subcellularLocation>
        <location evidence="1">Mitochondrion</location>
    </subcellularLocation>
</comment>
<organism evidence="15 16">
    <name type="scientific">Tuber magnatum</name>
    <name type="common">white Piedmont truffle</name>
    <dbReference type="NCBI Taxonomy" id="42249"/>
    <lineage>
        <taxon>Eukaryota</taxon>
        <taxon>Fungi</taxon>
        <taxon>Dikarya</taxon>
        <taxon>Ascomycota</taxon>
        <taxon>Pezizomycotina</taxon>
        <taxon>Pezizomycetes</taxon>
        <taxon>Pezizales</taxon>
        <taxon>Tuberaceae</taxon>
        <taxon>Tuber</taxon>
    </lineage>
</organism>
<dbReference type="InterPro" id="IPR002300">
    <property type="entry name" value="aa-tRNA-synth_Ia"/>
</dbReference>
<evidence type="ECO:0000256" key="9">
    <source>
        <dbReference type="ARBA" id="ARBA00032665"/>
    </source>
</evidence>
<dbReference type="Gene3D" id="3.40.50.620">
    <property type="entry name" value="HUPs"/>
    <property type="match status" value="2"/>
</dbReference>
<dbReference type="FunFam" id="3.40.50.620:FF:000111">
    <property type="entry name" value="Mitochondrial isoleucyl-tRNA synthetase"/>
    <property type="match status" value="1"/>
</dbReference>
<sequence>MGNLRIGPLAEGALRRTLLLPKATIPIWTNKNSSKEELLRKCSDELYEWQRDNLPRESSFVLHDGPPYANGNLHLGHALNKILKDIVGRFQVLSGRRLSYIPGWDCHGLPIEIRALQSHTESPREMAHKSNVKAAQTAAERGKTMDAAEIRSLARELAEKTIVKQMAEFRSWGVMGDWGNYWKTMDKDYEISQLRVFKEMLKGGLIYRRFKPVFWSPSSGTALAEAELEYNEKHPSKAAFVAFPIRATATTGLGKRLDGTGLRAAIWTTTPWTIPANKAIAVNMGMEYCVVDTENHGNLLVASQRAGELCKAINEQPKIVVDGIMGQDLAGAQYSHPLLPEDAPPHPILPADFVTADSGTGLVHCAPGHGMDDYLLCRKHGIQPFSPVDSNGRFTEDALPGHGIEGLEVLFGGTKKILHILTESKALLALQPGFTHKYPYDWRTKRPIIVRATAQWFADVGAIKGASIDSLENVEFVPPAGRSRLTSYVNGRSEWCISRQRAWGTPIPALYDVDTNEPLLTEESVEHIIGILQDKGTDAWWGDGVPEEVWVPEPIRVTGKRYVRGKETMDVWFDSGTSWTTLRNCVGQREGRPLADLCLEGSDQHRGWFQSSLLTWVASAAGLHAAKAPFGMVVTHGFCLDEKGKKMSKSLGNVTAPADVIQPKGKGIGGIDALRLWVASCDYTRDVSIGNTILGGVNGNLRKLRVTLRFLLGNLEDWDGKEANYSDLPKTDRYALAQLYQVNRATAQVYKNLHFNRVVQLVMAYTITDLSAFYLDVIKDTMYSDPKDSQRRRGTQTVIYYILRNYLSMLTPIVPLLTQEVWSHATSFVTKGAAGPTQLGWYEPAEAWNDENLLEEFKHINAIHSLVKLGIEKAKAEQGVKVNLEVSAVLIAPEGSRARRFLGEYAGELPHIFIVSEVLLGKEIPASPTWQYVEKTTLLGDDCTVVVQRAPGNKCPRCWVYAAEKPGEICDRCQNTITSLPKEDYESLFA</sequence>
<evidence type="ECO:0000313" key="16">
    <source>
        <dbReference type="Proteomes" id="UP000246991"/>
    </source>
</evidence>
<feature type="domain" description="Methionyl/Valyl/Leucyl/Isoleucyl-tRNA synthetase anticodon-binding" evidence="14">
    <location>
        <begin position="732"/>
        <end position="889"/>
    </location>
</feature>
<keyword evidence="6 12" id="KW-0067">ATP-binding</keyword>
<comment type="catalytic activity">
    <reaction evidence="10">
        <text>tRNA(Ile) + L-isoleucine + ATP = L-isoleucyl-tRNA(Ile) + AMP + diphosphate</text>
        <dbReference type="Rhea" id="RHEA:11060"/>
        <dbReference type="Rhea" id="RHEA-COMP:9666"/>
        <dbReference type="Rhea" id="RHEA-COMP:9695"/>
        <dbReference type="ChEBI" id="CHEBI:30616"/>
        <dbReference type="ChEBI" id="CHEBI:33019"/>
        <dbReference type="ChEBI" id="CHEBI:58045"/>
        <dbReference type="ChEBI" id="CHEBI:78442"/>
        <dbReference type="ChEBI" id="CHEBI:78528"/>
        <dbReference type="ChEBI" id="CHEBI:456215"/>
        <dbReference type="EC" id="6.1.1.5"/>
    </reaction>
</comment>
<dbReference type="InterPro" id="IPR001412">
    <property type="entry name" value="aa-tRNA-synth_I_CS"/>
</dbReference>
<dbReference type="Proteomes" id="UP000246991">
    <property type="component" value="Unassembled WGS sequence"/>
</dbReference>
<evidence type="ECO:0000256" key="6">
    <source>
        <dbReference type="ARBA" id="ARBA00022840"/>
    </source>
</evidence>
<feature type="domain" description="Aminoacyl-tRNA synthetase class Ia" evidence="13">
    <location>
        <begin position="45"/>
        <end position="689"/>
    </location>
</feature>
<evidence type="ECO:0000256" key="1">
    <source>
        <dbReference type="ARBA" id="ARBA00004173"/>
    </source>
</evidence>
<dbReference type="EMBL" id="PYWC01000031">
    <property type="protein sequence ID" value="PWW76704.1"/>
    <property type="molecule type" value="Genomic_DNA"/>
</dbReference>
<evidence type="ECO:0000256" key="2">
    <source>
        <dbReference type="ARBA" id="ARBA00005594"/>
    </source>
</evidence>
<comment type="similarity">
    <text evidence="2 12">Belongs to the class-I aminoacyl-tRNA synthetase family.</text>
</comment>
<evidence type="ECO:0000259" key="14">
    <source>
        <dbReference type="Pfam" id="PF08264"/>
    </source>
</evidence>
<evidence type="ECO:0000313" key="15">
    <source>
        <dbReference type="EMBL" id="PWW76704.1"/>
    </source>
</evidence>
<dbReference type="GO" id="GO:0006428">
    <property type="term" value="P:isoleucyl-tRNA aminoacylation"/>
    <property type="evidence" value="ECO:0007669"/>
    <property type="project" value="InterPro"/>
</dbReference>
<dbReference type="SUPFAM" id="SSF50677">
    <property type="entry name" value="ValRS/IleRS/LeuRS editing domain"/>
    <property type="match status" value="1"/>
</dbReference>
<keyword evidence="7 12" id="KW-0648">Protein biosynthesis</keyword>
<dbReference type="HAMAP" id="MF_02002">
    <property type="entry name" value="Ile_tRNA_synth_type1"/>
    <property type="match status" value="1"/>
</dbReference>
<gene>
    <name evidence="15" type="ORF">C7212DRAFT_279489</name>
</gene>
<dbReference type="Pfam" id="PF00133">
    <property type="entry name" value="tRNA-synt_1"/>
    <property type="match status" value="1"/>
</dbReference>
<dbReference type="GO" id="GO:0000049">
    <property type="term" value="F:tRNA binding"/>
    <property type="evidence" value="ECO:0007669"/>
    <property type="project" value="InterPro"/>
</dbReference>
<dbReference type="PANTHER" id="PTHR42765:SF1">
    <property type="entry name" value="ISOLEUCINE--TRNA LIGASE, MITOCHONDRIAL"/>
    <property type="match status" value="1"/>
</dbReference>
<dbReference type="GO" id="GO:0005739">
    <property type="term" value="C:mitochondrion"/>
    <property type="evidence" value="ECO:0007669"/>
    <property type="project" value="UniProtKB-SubCell"/>
</dbReference>
<proteinExistence type="inferred from homology"/>
<evidence type="ECO:0000256" key="7">
    <source>
        <dbReference type="ARBA" id="ARBA00022917"/>
    </source>
</evidence>
<dbReference type="Pfam" id="PF08264">
    <property type="entry name" value="Anticodon_1"/>
    <property type="match status" value="1"/>
</dbReference>
<keyword evidence="4 12" id="KW-0436">Ligase</keyword>
<dbReference type="PANTHER" id="PTHR42765">
    <property type="entry name" value="SOLEUCYL-TRNA SYNTHETASE"/>
    <property type="match status" value="1"/>
</dbReference>
<protein>
    <recommendedName>
        <fullName evidence="11">Isoleucine--tRNA ligase, mitochondrial</fullName>
        <ecNumber evidence="3">6.1.1.5</ecNumber>
    </recommendedName>
    <alternativeName>
        <fullName evidence="9">Isoleucyl-tRNA synthetase</fullName>
    </alternativeName>
</protein>
<dbReference type="Gene3D" id="3.90.740.10">
    <property type="entry name" value="Valyl/Leucyl/Isoleucyl-tRNA synthetase, editing domain"/>
    <property type="match status" value="1"/>
</dbReference>
<evidence type="ECO:0000256" key="11">
    <source>
        <dbReference type="ARBA" id="ARBA00068280"/>
    </source>
</evidence>
<dbReference type="GO" id="GO:0032543">
    <property type="term" value="P:mitochondrial translation"/>
    <property type="evidence" value="ECO:0007669"/>
    <property type="project" value="TreeGrafter"/>
</dbReference>
<evidence type="ECO:0000256" key="4">
    <source>
        <dbReference type="ARBA" id="ARBA00022598"/>
    </source>
</evidence>
<dbReference type="PRINTS" id="PR00984">
    <property type="entry name" value="TRNASYNTHILE"/>
</dbReference>
<dbReference type="InterPro" id="IPR023585">
    <property type="entry name" value="Ile-tRNA-ligase_type1"/>
</dbReference>
<dbReference type="InterPro" id="IPR009080">
    <property type="entry name" value="tRNAsynth_Ia_anticodon-bd"/>
</dbReference>
<dbReference type="InterPro" id="IPR033708">
    <property type="entry name" value="Anticodon_Ile_BEm"/>
</dbReference>
<comment type="caution">
    <text evidence="15">The sequence shown here is derived from an EMBL/GenBank/DDBJ whole genome shotgun (WGS) entry which is preliminary data.</text>
</comment>
<evidence type="ECO:0000256" key="5">
    <source>
        <dbReference type="ARBA" id="ARBA00022741"/>
    </source>
</evidence>
<name>A0A317SQT4_9PEZI</name>
<dbReference type="NCBIfam" id="TIGR00392">
    <property type="entry name" value="ileS"/>
    <property type="match status" value="1"/>
</dbReference>
<evidence type="ECO:0000256" key="8">
    <source>
        <dbReference type="ARBA" id="ARBA00023146"/>
    </source>
</evidence>
<dbReference type="InterPro" id="IPR013155">
    <property type="entry name" value="M/V/L/I-tRNA-synth_anticd-bd"/>
</dbReference>
<dbReference type="GO" id="GO:0005524">
    <property type="term" value="F:ATP binding"/>
    <property type="evidence" value="ECO:0007669"/>
    <property type="project" value="UniProtKB-KW"/>
</dbReference>
<dbReference type="CDD" id="cd07960">
    <property type="entry name" value="Anticodon_Ia_Ile_BEm"/>
    <property type="match status" value="1"/>
</dbReference>
<dbReference type="InterPro" id="IPR050081">
    <property type="entry name" value="Ile-tRNA_ligase"/>
</dbReference>
<keyword evidence="5 12" id="KW-0547">Nucleotide-binding</keyword>
<dbReference type="GO" id="GO:0002161">
    <property type="term" value="F:aminoacyl-tRNA deacylase activity"/>
    <property type="evidence" value="ECO:0007669"/>
    <property type="project" value="InterPro"/>
</dbReference>
<dbReference type="SUPFAM" id="SSF52374">
    <property type="entry name" value="Nucleotidylyl transferase"/>
    <property type="match status" value="1"/>
</dbReference>
<dbReference type="InterPro" id="IPR002301">
    <property type="entry name" value="Ile-tRNA-ligase"/>
</dbReference>
<dbReference type="GO" id="GO:0004822">
    <property type="term" value="F:isoleucine-tRNA ligase activity"/>
    <property type="evidence" value="ECO:0007669"/>
    <property type="project" value="UniProtKB-EC"/>
</dbReference>
<keyword evidence="8 12" id="KW-0030">Aminoacyl-tRNA synthetase</keyword>
<dbReference type="EC" id="6.1.1.5" evidence="3"/>
<dbReference type="SUPFAM" id="SSF47323">
    <property type="entry name" value="Anticodon-binding domain of a subclass of class I aminoacyl-tRNA synthetases"/>
    <property type="match status" value="1"/>
</dbReference>
<evidence type="ECO:0000256" key="3">
    <source>
        <dbReference type="ARBA" id="ARBA00013165"/>
    </source>
</evidence>
<dbReference type="Gene3D" id="1.10.10.830">
    <property type="entry name" value="Ile-tRNA synthetase CP2 domain-like"/>
    <property type="match status" value="1"/>
</dbReference>
<dbReference type="InterPro" id="IPR014729">
    <property type="entry name" value="Rossmann-like_a/b/a_fold"/>
</dbReference>
<evidence type="ECO:0000256" key="12">
    <source>
        <dbReference type="RuleBase" id="RU363035"/>
    </source>
</evidence>
<accession>A0A317SQT4</accession>
<dbReference type="OrthoDB" id="10264412at2759"/>